<accession>A0A835TPT8</accession>
<evidence type="ECO:0000256" key="1">
    <source>
        <dbReference type="SAM" id="MobiDB-lite"/>
    </source>
</evidence>
<dbReference type="Pfam" id="PF14494">
    <property type="entry name" value="DUF4436"/>
    <property type="match status" value="1"/>
</dbReference>
<feature type="transmembrane region" description="Helical" evidence="2">
    <location>
        <begin position="435"/>
        <end position="454"/>
    </location>
</feature>
<feature type="transmembrane region" description="Helical" evidence="2">
    <location>
        <begin position="403"/>
        <end position="423"/>
    </location>
</feature>
<dbReference type="InterPro" id="IPR027948">
    <property type="entry name" value="DUF4436"/>
</dbReference>
<feature type="region of interest" description="Disordered" evidence="1">
    <location>
        <begin position="576"/>
        <end position="617"/>
    </location>
</feature>
<dbReference type="PANTHER" id="PTHR37330:SF1">
    <property type="entry name" value="CONSERVED TRANSMEMBRANE PROTEIN-RELATED"/>
    <property type="match status" value="1"/>
</dbReference>
<evidence type="ECO:0000256" key="2">
    <source>
        <dbReference type="SAM" id="Phobius"/>
    </source>
</evidence>
<proteinExistence type="predicted"/>
<dbReference type="Proteomes" id="UP000650467">
    <property type="component" value="Unassembled WGS sequence"/>
</dbReference>
<dbReference type="AlphaFoldDB" id="A0A835TPT8"/>
<dbReference type="OrthoDB" id="2923771at2759"/>
<comment type="caution">
    <text evidence="3">The sequence shown here is derived from an EMBL/GenBank/DDBJ whole genome shotgun (WGS) entry which is preliminary data.</text>
</comment>
<keyword evidence="2" id="KW-0812">Transmembrane</keyword>
<protein>
    <submittedName>
        <fullName evidence="3">Uncharacterized protein</fullName>
    </submittedName>
</protein>
<keyword evidence="2" id="KW-0472">Membrane</keyword>
<keyword evidence="2" id="KW-1133">Transmembrane helix</keyword>
<feature type="transmembrane region" description="Helical" evidence="2">
    <location>
        <begin position="368"/>
        <end position="391"/>
    </location>
</feature>
<reference evidence="3" key="1">
    <citation type="journal article" date="2020" name="bioRxiv">
        <title>Comparative genomics of Chlamydomonas.</title>
        <authorList>
            <person name="Craig R.J."/>
            <person name="Hasan A.R."/>
            <person name="Ness R.W."/>
            <person name="Keightley P.D."/>
        </authorList>
    </citation>
    <scope>NUCLEOTIDE SEQUENCE</scope>
    <source>
        <strain evidence="3">SAG 7.73</strain>
    </source>
</reference>
<keyword evidence="4" id="KW-1185">Reference proteome</keyword>
<evidence type="ECO:0000313" key="3">
    <source>
        <dbReference type="EMBL" id="KAG2441830.1"/>
    </source>
</evidence>
<dbReference type="PANTHER" id="PTHR37330">
    <property type="entry name" value="CONSERVED TRANSMEMBRANE PROTEIN-RELATED"/>
    <property type="match status" value="1"/>
</dbReference>
<organism evidence="3 4">
    <name type="scientific">Chlamydomonas incerta</name>
    <dbReference type="NCBI Taxonomy" id="51695"/>
    <lineage>
        <taxon>Eukaryota</taxon>
        <taxon>Viridiplantae</taxon>
        <taxon>Chlorophyta</taxon>
        <taxon>core chlorophytes</taxon>
        <taxon>Chlorophyceae</taxon>
        <taxon>CS clade</taxon>
        <taxon>Chlamydomonadales</taxon>
        <taxon>Chlamydomonadaceae</taxon>
        <taxon>Chlamydomonas</taxon>
    </lineage>
</organism>
<name>A0A835TPT8_CHLIN</name>
<dbReference type="EMBL" id="JAEHOC010000005">
    <property type="protein sequence ID" value="KAG2441830.1"/>
    <property type="molecule type" value="Genomic_DNA"/>
</dbReference>
<sequence length="617" mass="65246">MPAELLSELLLEYRRTHPPAAKPQAWAAASGIKPRGLILPALALLLMSIPVLGICLPWYVGGGMQRSQTATQRGYVCQLYPLKDPSPFRAPGELDPFRVDPDDTPMLKAWEVWNKLRALSEARPSNATVAAADAARETVQRLQSQFFSELGKNCSMIASVLWGEASARDPAVYNHPVWQQWQLLVRRRTAWANSSAAQAVLNSAGPVIYSSQLTMSDVAALGADVNGTSDTTAAVAAVAAAAASNSGSSSSANANADELPYMPGIAAYALINSTLVIMDPITRVARLNMEQRLGTVNSAAVGLLTDEYGRLRLAGVNLKSDVISASGGTKTLTMATGDYVAATGVDLVLTTPTRGLYYFPFDEYTGTVKVFCVVILIGMWTLSSFACVYALDILFLRPRTAVLADAVMFCTLLFAMPGIRNVIPAVPPIGVGIDMFGFIWIMIMMMASGSMVLAKLVAQYVHTVPTAYDKLVRNELYKAWQRKQEADREAAELAAEGKVGSEPAGSATDAAAAAAAAKGAQAQRHQQHVMDDLGQTAAGIESVQAGADATVVTVDVSDGKGDVAVAIICGPSSSRLPATTVPLLQQDTGPRTARTDTQHAVGSEASVPAAVTARSSR</sequence>
<feature type="compositionally biased region" description="Polar residues" evidence="1">
    <location>
        <begin position="576"/>
        <end position="589"/>
    </location>
</feature>
<gene>
    <name evidence="3" type="ORF">HXX76_003438</name>
</gene>
<feature type="transmembrane region" description="Helical" evidence="2">
    <location>
        <begin position="37"/>
        <end position="60"/>
    </location>
</feature>
<evidence type="ECO:0000313" key="4">
    <source>
        <dbReference type="Proteomes" id="UP000650467"/>
    </source>
</evidence>